<protein>
    <submittedName>
        <fullName evidence="2">Uncharacterized protein</fullName>
    </submittedName>
</protein>
<proteinExistence type="predicted"/>
<sequence>MIDVLSFLPILPKTRRAVRQLDVQYADQWSSGQTVLATQAKRQGSQPLLRGAGRARPTARKRNEALPGVTRFNIYCRLRRAGSRGTRRALSARIIAPAVTGRHSGVARPACYVHASP</sequence>
<name>A0A4C1ZDM7_EUMVA</name>
<keyword evidence="3" id="KW-1185">Reference proteome</keyword>
<accession>A0A4C1ZDM7</accession>
<comment type="caution">
    <text evidence="2">The sequence shown here is derived from an EMBL/GenBank/DDBJ whole genome shotgun (WGS) entry which is preliminary data.</text>
</comment>
<evidence type="ECO:0000256" key="1">
    <source>
        <dbReference type="SAM" id="MobiDB-lite"/>
    </source>
</evidence>
<dbReference type="EMBL" id="BGZK01001765">
    <property type="protein sequence ID" value="GBP85878.1"/>
    <property type="molecule type" value="Genomic_DNA"/>
</dbReference>
<dbReference type="AlphaFoldDB" id="A0A4C1ZDM7"/>
<reference evidence="2 3" key="1">
    <citation type="journal article" date="2019" name="Commun. Biol.">
        <title>The bagworm genome reveals a unique fibroin gene that provides high tensile strength.</title>
        <authorList>
            <person name="Kono N."/>
            <person name="Nakamura H."/>
            <person name="Ohtoshi R."/>
            <person name="Tomita M."/>
            <person name="Numata K."/>
            <person name="Arakawa K."/>
        </authorList>
    </citation>
    <scope>NUCLEOTIDE SEQUENCE [LARGE SCALE GENOMIC DNA]</scope>
</reference>
<feature type="region of interest" description="Disordered" evidence="1">
    <location>
        <begin position="40"/>
        <end position="63"/>
    </location>
</feature>
<dbReference type="Proteomes" id="UP000299102">
    <property type="component" value="Unassembled WGS sequence"/>
</dbReference>
<organism evidence="2 3">
    <name type="scientific">Eumeta variegata</name>
    <name type="common">Bagworm moth</name>
    <name type="synonym">Eumeta japonica</name>
    <dbReference type="NCBI Taxonomy" id="151549"/>
    <lineage>
        <taxon>Eukaryota</taxon>
        <taxon>Metazoa</taxon>
        <taxon>Ecdysozoa</taxon>
        <taxon>Arthropoda</taxon>
        <taxon>Hexapoda</taxon>
        <taxon>Insecta</taxon>
        <taxon>Pterygota</taxon>
        <taxon>Neoptera</taxon>
        <taxon>Endopterygota</taxon>
        <taxon>Lepidoptera</taxon>
        <taxon>Glossata</taxon>
        <taxon>Ditrysia</taxon>
        <taxon>Tineoidea</taxon>
        <taxon>Psychidae</taxon>
        <taxon>Oiketicinae</taxon>
        <taxon>Eumeta</taxon>
    </lineage>
</organism>
<evidence type="ECO:0000313" key="3">
    <source>
        <dbReference type="Proteomes" id="UP000299102"/>
    </source>
</evidence>
<gene>
    <name evidence="2" type="ORF">EVAR_62022_1</name>
</gene>
<evidence type="ECO:0000313" key="2">
    <source>
        <dbReference type="EMBL" id="GBP85878.1"/>
    </source>
</evidence>